<dbReference type="GO" id="GO:0015833">
    <property type="term" value="P:peptide transport"/>
    <property type="evidence" value="ECO:0007669"/>
    <property type="project" value="TreeGrafter"/>
</dbReference>
<evidence type="ECO:0000256" key="2">
    <source>
        <dbReference type="ARBA" id="ARBA00005695"/>
    </source>
</evidence>
<dbReference type="InterPro" id="IPR000914">
    <property type="entry name" value="SBP_5_dom"/>
</dbReference>
<dbReference type="HOGENOM" id="CLU_017028_7_3_5"/>
<reference evidence="7" key="1">
    <citation type="journal article" date="2014" name="BMC Genomics">
        <title>Genome sequencing of two Neorhizobium galegae strains reveals a noeT gene responsible for the unusual acetylation of the nodulation factors.</title>
        <authorList>
            <person name="Osterman J."/>
            <person name="Marsh J."/>
            <person name="Laine P.K."/>
            <person name="Zeng Z."/>
            <person name="Alatalo E."/>
            <person name="Sullivan J.T."/>
            <person name="Young J.P."/>
            <person name="Thomas-Oates J."/>
            <person name="Paulin L."/>
            <person name="Lindstrom K."/>
        </authorList>
    </citation>
    <scope>NUCLEOTIDE SEQUENCE [LARGE SCALE GENOMIC DNA]</scope>
    <source>
        <strain evidence="7">HAMBI 540</strain>
    </source>
</reference>
<dbReference type="GO" id="GO:1904680">
    <property type="term" value="F:peptide transmembrane transporter activity"/>
    <property type="evidence" value="ECO:0007669"/>
    <property type="project" value="TreeGrafter"/>
</dbReference>
<dbReference type="InterPro" id="IPR030678">
    <property type="entry name" value="Peptide/Ni-bd"/>
</dbReference>
<dbReference type="Pfam" id="PF00496">
    <property type="entry name" value="SBP_bac_5"/>
    <property type="match status" value="1"/>
</dbReference>
<dbReference type="GO" id="GO:0043190">
    <property type="term" value="C:ATP-binding cassette (ABC) transporter complex"/>
    <property type="evidence" value="ECO:0007669"/>
    <property type="project" value="InterPro"/>
</dbReference>
<geneLocation type="plasmid" evidence="7">
    <name>II</name>
</geneLocation>
<keyword evidence="7" id="KW-1185">Reference proteome</keyword>
<feature type="signal peptide" evidence="4">
    <location>
        <begin position="1"/>
        <end position="21"/>
    </location>
</feature>
<dbReference type="PANTHER" id="PTHR30290">
    <property type="entry name" value="PERIPLASMIC BINDING COMPONENT OF ABC TRANSPORTER"/>
    <property type="match status" value="1"/>
</dbReference>
<evidence type="ECO:0000256" key="4">
    <source>
        <dbReference type="SAM" id="SignalP"/>
    </source>
</evidence>
<dbReference type="Gene3D" id="3.40.190.10">
    <property type="entry name" value="Periplasmic binding protein-like II"/>
    <property type="match status" value="1"/>
</dbReference>
<evidence type="ECO:0000256" key="3">
    <source>
        <dbReference type="ARBA" id="ARBA00022729"/>
    </source>
</evidence>
<dbReference type="SUPFAM" id="SSF53850">
    <property type="entry name" value="Periplasmic binding protein-like II"/>
    <property type="match status" value="1"/>
</dbReference>
<dbReference type="GO" id="GO:0030288">
    <property type="term" value="C:outer membrane-bounded periplasmic space"/>
    <property type="evidence" value="ECO:0007669"/>
    <property type="project" value="UniProtKB-ARBA"/>
</dbReference>
<dbReference type="PANTHER" id="PTHR30290:SF38">
    <property type="entry name" value="D,D-DIPEPTIDE-BINDING PERIPLASMIC PROTEIN DDPA-RELATED"/>
    <property type="match status" value="1"/>
</dbReference>
<evidence type="ECO:0000313" key="6">
    <source>
        <dbReference type="EMBL" id="CDN51018.1"/>
    </source>
</evidence>
<evidence type="ECO:0000259" key="5">
    <source>
        <dbReference type="Pfam" id="PF00496"/>
    </source>
</evidence>
<dbReference type="Proteomes" id="UP000028181">
    <property type="component" value="Plasmid pHAMBI540a"/>
</dbReference>
<accession>A0A068SXU1</accession>
<dbReference type="CDD" id="cd08511">
    <property type="entry name" value="PBP2_NikA_DppA_OppA_like_5"/>
    <property type="match status" value="1"/>
</dbReference>
<dbReference type="EMBL" id="HG938354">
    <property type="protein sequence ID" value="CDN51018.1"/>
    <property type="molecule type" value="Genomic_DNA"/>
</dbReference>
<comment type="similarity">
    <text evidence="2">Belongs to the bacterial solute-binding protein 5 family.</text>
</comment>
<dbReference type="AlphaFoldDB" id="A0A068SXU1"/>
<dbReference type="OrthoDB" id="9803988at2"/>
<dbReference type="GeneID" id="24260385"/>
<keyword evidence="6" id="KW-0614">Plasmid</keyword>
<dbReference type="eggNOG" id="COG0747">
    <property type="taxonomic scope" value="Bacteria"/>
</dbReference>
<protein>
    <submittedName>
        <fullName evidence="6">ABC-transport protein, solute-binding component</fullName>
    </submittedName>
</protein>
<evidence type="ECO:0000313" key="7">
    <source>
        <dbReference type="Proteomes" id="UP000028181"/>
    </source>
</evidence>
<sequence>MKPLYLALAAGLALSGMTAIAAPAAAQSVLKIGLQDDPDTLDPVSNWSFVGRHVLQSLCDKIVDIDTEGKIIPMLATSWEWNADSTALTLKLRNDVVFHDGTKMDAAAIKYNLDRELTMKISRRKAEISAVSSVDVVDPLTVKINLKEPSVPLLAALSDRAGMIVSPKAAEALGEKFTDAPVCSGPYKFVERVTQDRIVLAKFDKYYNADQYHFDQLVYRGMPDSNVRFLNLRSGQLDLIERLAATDVEAVKADKALAVAPVVGLGYYGITFDITGEGADLDAGKKAAIREAFSLAIDRDAINNVVFEGQFTTGNQPFPPASPYYDKNFPVPARDLDAAKKKMAEAGVKTVDLELLVPTDAERQQVAQLIQAMVAEIGIKVSIKPTELMTLLDIARQGKFESHLVGWSGRVDPDLNITPMLACGAAGNDAHYCNKELDTILTKARAIGDMNARKVEYSKAIAILLKDLPLVYLYHSQWIFAHNSNITGLKPAPDGIIRLTGVSRKK</sequence>
<comment type="subcellular location">
    <subcellularLocation>
        <location evidence="1">Periplasm</location>
    </subcellularLocation>
</comment>
<keyword evidence="3 4" id="KW-0732">Signal</keyword>
<dbReference type="PIRSF" id="PIRSF002741">
    <property type="entry name" value="MppA"/>
    <property type="match status" value="1"/>
</dbReference>
<organism evidence="6 7">
    <name type="scientific">Neorhizobium galegae bv. orientalis str. HAMBI 540</name>
    <dbReference type="NCBI Taxonomy" id="1028800"/>
    <lineage>
        <taxon>Bacteria</taxon>
        <taxon>Pseudomonadati</taxon>
        <taxon>Pseudomonadota</taxon>
        <taxon>Alphaproteobacteria</taxon>
        <taxon>Hyphomicrobiales</taxon>
        <taxon>Rhizobiaceae</taxon>
        <taxon>Rhizobium/Agrobacterium group</taxon>
        <taxon>Neorhizobium</taxon>
    </lineage>
</organism>
<dbReference type="Gene3D" id="3.90.76.10">
    <property type="entry name" value="Dipeptide-binding Protein, Domain 1"/>
    <property type="match status" value="1"/>
</dbReference>
<dbReference type="RefSeq" id="WP_051909935.1">
    <property type="nucleotide sequence ID" value="NZ_HG938354.1"/>
</dbReference>
<feature type="domain" description="Solute-binding protein family 5" evidence="5">
    <location>
        <begin position="70"/>
        <end position="423"/>
    </location>
</feature>
<name>A0A068SXU1_NEOGA</name>
<dbReference type="Gene3D" id="3.10.105.10">
    <property type="entry name" value="Dipeptide-binding Protein, Domain 3"/>
    <property type="match status" value="1"/>
</dbReference>
<proteinExistence type="inferred from homology"/>
<dbReference type="PATRIC" id="fig|1028800.3.peg.4954"/>
<dbReference type="KEGG" id="ngg:RG540_PA03400"/>
<evidence type="ECO:0000256" key="1">
    <source>
        <dbReference type="ARBA" id="ARBA00004418"/>
    </source>
</evidence>
<dbReference type="InterPro" id="IPR039424">
    <property type="entry name" value="SBP_5"/>
</dbReference>
<gene>
    <name evidence="6" type="ORF">RG540_PA03400</name>
</gene>
<feature type="chain" id="PRO_5001656246" evidence="4">
    <location>
        <begin position="22"/>
        <end position="506"/>
    </location>
</feature>